<dbReference type="InterPro" id="IPR006311">
    <property type="entry name" value="TAT_signal"/>
</dbReference>
<evidence type="ECO:0000256" key="1">
    <source>
        <dbReference type="SAM" id="MobiDB-lite"/>
    </source>
</evidence>
<reference evidence="2" key="1">
    <citation type="submission" date="2015-05" db="EMBL/GenBank/DDBJ databases">
        <title>Permanent draft genome of Rhodopirellula islandicus K833.</title>
        <authorList>
            <person name="Kizina J."/>
            <person name="Richter M."/>
            <person name="Glockner F.O."/>
            <person name="Harder J."/>
        </authorList>
    </citation>
    <scope>NUCLEOTIDE SEQUENCE [LARGE SCALE GENOMIC DNA]</scope>
    <source>
        <strain evidence="2">K833</strain>
    </source>
</reference>
<dbReference type="EMBL" id="LECT01000015">
    <property type="protein sequence ID" value="KLU06482.1"/>
    <property type="molecule type" value="Genomic_DNA"/>
</dbReference>
<dbReference type="Pfam" id="PF07586">
    <property type="entry name" value="HXXSHH"/>
    <property type="match status" value="1"/>
</dbReference>
<evidence type="ECO:0000313" key="2">
    <source>
        <dbReference type="EMBL" id="KLU06482.1"/>
    </source>
</evidence>
<comment type="caution">
    <text evidence="2">The sequence shown here is derived from an EMBL/GenBank/DDBJ whole genome shotgun (WGS) entry which is preliminary data.</text>
</comment>
<dbReference type="AlphaFoldDB" id="A0A0J1BIX9"/>
<feature type="region of interest" description="Disordered" evidence="1">
    <location>
        <begin position="31"/>
        <end position="54"/>
    </location>
</feature>
<evidence type="ECO:0008006" key="4">
    <source>
        <dbReference type="Google" id="ProtNLM"/>
    </source>
</evidence>
<sequence length="466" mass="51894">MIMQTPIPRRRFLRGSGAVLGLPWMASMAKTMAGPRPQDSSSAGRSGDEPQPPLRTAFLYFPNGVWEKDWVPGTEGADYELSPSLEPLADLKDDFLVLSGLDKKHSHGGDGHYAKTANYLTGMPVAKTTGKDISSGGVSIDQLIAAKVGNQTPLPSLELGIDPVISGIDSNVGYTRLYGSHISWQSPTRPVAKAINPRVVYERLFGKRMKTSTPEARSYQNLLDYVLEDAHRVRSKLSRDDQFKMDEYLDSVREVEKRIEFATRDQSHRERYEAERDRIADGHAMEIPETGTPGDFREHIDLMLDMMVLAFQTDSTRVASFMFANDVSGRSFSFLDGVNGGHHELSHHENKEEKIAQYQLINRWHTEQFGRMLRKMKAIQEGDSTLLDNSMILFGSSFSDGNRHDPDNLPLLLAGRGGGTIQPGRHIAAKGQVPVCNLYLSMAKRYGLDLERFGDSEHELTELAGA</sequence>
<dbReference type="InterPro" id="IPR011447">
    <property type="entry name" value="DUF1552"/>
</dbReference>
<protein>
    <recommendedName>
        <fullName evidence="4">Secreted protein containing DUF1552</fullName>
    </recommendedName>
</protein>
<name>A0A0J1BIX9_RHOIS</name>
<organism evidence="2 3">
    <name type="scientific">Rhodopirellula islandica</name>
    <dbReference type="NCBI Taxonomy" id="595434"/>
    <lineage>
        <taxon>Bacteria</taxon>
        <taxon>Pseudomonadati</taxon>
        <taxon>Planctomycetota</taxon>
        <taxon>Planctomycetia</taxon>
        <taxon>Pirellulales</taxon>
        <taxon>Pirellulaceae</taxon>
        <taxon>Rhodopirellula</taxon>
    </lineage>
</organism>
<accession>A0A0J1BIX9</accession>
<evidence type="ECO:0000313" key="3">
    <source>
        <dbReference type="Proteomes" id="UP000036367"/>
    </source>
</evidence>
<dbReference type="PATRIC" id="fig|595434.4.peg.1614"/>
<dbReference type="PROSITE" id="PS51318">
    <property type="entry name" value="TAT"/>
    <property type="match status" value="1"/>
</dbReference>
<dbReference type="Proteomes" id="UP000036367">
    <property type="component" value="Unassembled WGS sequence"/>
</dbReference>
<dbReference type="STRING" id="595434.RISK_001693"/>
<proteinExistence type="predicted"/>
<gene>
    <name evidence="2" type="ORF">RISK_001693</name>
</gene>
<keyword evidence="3" id="KW-1185">Reference proteome</keyword>